<comment type="subcellular location">
    <subcellularLocation>
        <location evidence="1 9">Cytoplasm</location>
    </subcellularLocation>
</comment>
<dbReference type="SUPFAM" id="SSF53067">
    <property type="entry name" value="Actin-like ATPase domain"/>
    <property type="match status" value="2"/>
</dbReference>
<dbReference type="CDD" id="cd24011">
    <property type="entry name" value="ASKHA_NBD_BK"/>
    <property type="match status" value="1"/>
</dbReference>
<sequence>MSSMKILAINPGSTSTKVAVSLDKEIIKEKSIPHSPREISSFKSILEQCPFRKRLILGFFDESNISLDSLNGIVARGGFLKPVLCGTYRVNEIMCHDLRNSSKEHASNLGALIAKDLADSRGIPAFIVDPIAVDEMTDMAKISGLQGVERKSLFHALNQKAVARKIAEKHRRQYEELNLIVAHLGGGITVGAHQKGRVIDVNNGVDGDGPFSPERTGGLPVESIVEMCFESGLSKKEVYQKIKGRGGLVSYLETNDARVVEALIKQGNRKAFFIFEAMAYQIAKEIGGCAAVLKGKVDFIVLTGGLAYSKLLVDWIRERINFIAPVEVSPGENELEALTDGAYRVLNGLEKAKEYGE</sequence>
<evidence type="ECO:0000256" key="7">
    <source>
        <dbReference type="ARBA" id="ARBA00022840"/>
    </source>
</evidence>
<dbReference type="GO" id="GO:0047761">
    <property type="term" value="F:butyrate kinase activity"/>
    <property type="evidence" value="ECO:0007669"/>
    <property type="project" value="UniProtKB-UniRule"/>
</dbReference>
<evidence type="ECO:0000256" key="2">
    <source>
        <dbReference type="ARBA" id="ARBA00008748"/>
    </source>
</evidence>
<dbReference type="PRINTS" id="PR00471">
    <property type="entry name" value="ACETATEKNASE"/>
</dbReference>
<dbReference type="Pfam" id="PF00871">
    <property type="entry name" value="Acetate_kinase"/>
    <property type="match status" value="1"/>
</dbReference>
<gene>
    <name evidence="9" type="primary">buk</name>
    <name evidence="11" type="ORF">DCMF_05360</name>
</gene>
<dbReference type="InterPro" id="IPR000890">
    <property type="entry name" value="Aliphatic_acid_kin_short-chain"/>
</dbReference>
<dbReference type="InterPro" id="IPR011245">
    <property type="entry name" value="Butyrate_kin"/>
</dbReference>
<dbReference type="PROSITE" id="PS01076">
    <property type="entry name" value="ACETATE_KINASE_2"/>
    <property type="match status" value="1"/>
</dbReference>
<evidence type="ECO:0000256" key="10">
    <source>
        <dbReference type="RuleBase" id="RU003835"/>
    </source>
</evidence>
<evidence type="ECO:0000313" key="11">
    <source>
        <dbReference type="EMBL" id="ATW24294.1"/>
    </source>
</evidence>
<comment type="catalytic activity">
    <reaction evidence="8 9">
        <text>butanoate + ATP = butanoyl phosphate + ADP</text>
        <dbReference type="Rhea" id="RHEA:13585"/>
        <dbReference type="ChEBI" id="CHEBI:17968"/>
        <dbReference type="ChEBI" id="CHEBI:30616"/>
        <dbReference type="ChEBI" id="CHEBI:58079"/>
        <dbReference type="ChEBI" id="CHEBI:456216"/>
        <dbReference type="EC" id="2.7.2.7"/>
    </reaction>
</comment>
<keyword evidence="5 9" id="KW-0547">Nucleotide-binding</keyword>
<dbReference type="Proteomes" id="UP000323521">
    <property type="component" value="Chromosome"/>
</dbReference>
<dbReference type="HAMAP" id="MF_00542">
    <property type="entry name" value="Butyrate_kinase"/>
    <property type="match status" value="1"/>
</dbReference>
<dbReference type="OrthoDB" id="9771859at2"/>
<evidence type="ECO:0000256" key="4">
    <source>
        <dbReference type="ARBA" id="ARBA00022679"/>
    </source>
</evidence>
<dbReference type="PROSITE" id="PS01075">
    <property type="entry name" value="ACETATE_KINASE_1"/>
    <property type="match status" value="1"/>
</dbReference>
<dbReference type="EMBL" id="CP017634">
    <property type="protein sequence ID" value="ATW24294.1"/>
    <property type="molecule type" value="Genomic_DNA"/>
</dbReference>
<dbReference type="GO" id="GO:0005737">
    <property type="term" value="C:cytoplasm"/>
    <property type="evidence" value="ECO:0007669"/>
    <property type="project" value="UniProtKB-SubCell"/>
</dbReference>
<evidence type="ECO:0000256" key="1">
    <source>
        <dbReference type="ARBA" id="ARBA00004496"/>
    </source>
</evidence>
<keyword evidence="7 9" id="KW-0067">ATP-binding</keyword>
<dbReference type="AlphaFoldDB" id="A0A3G1KPA2"/>
<proteinExistence type="inferred from homology"/>
<keyword evidence="4 9" id="KW-0808">Transferase</keyword>
<dbReference type="NCBIfam" id="TIGR02707">
    <property type="entry name" value="butyr_kinase"/>
    <property type="match status" value="1"/>
</dbReference>
<keyword evidence="12" id="KW-1185">Reference proteome</keyword>
<dbReference type="EC" id="2.7.2.7" evidence="9"/>
<dbReference type="PANTHER" id="PTHR21060">
    <property type="entry name" value="ACETATE KINASE"/>
    <property type="match status" value="1"/>
</dbReference>
<dbReference type="PANTHER" id="PTHR21060:SF3">
    <property type="entry name" value="BUTYRATE KINASE 2-RELATED"/>
    <property type="match status" value="1"/>
</dbReference>
<evidence type="ECO:0000256" key="5">
    <source>
        <dbReference type="ARBA" id="ARBA00022741"/>
    </source>
</evidence>
<dbReference type="NCBIfam" id="NF002834">
    <property type="entry name" value="PRK03011.1-5"/>
    <property type="match status" value="1"/>
</dbReference>
<comment type="similarity">
    <text evidence="2 9 10">Belongs to the acetokinase family.</text>
</comment>
<dbReference type="GO" id="GO:0005524">
    <property type="term" value="F:ATP binding"/>
    <property type="evidence" value="ECO:0007669"/>
    <property type="project" value="UniProtKB-KW"/>
</dbReference>
<evidence type="ECO:0000256" key="8">
    <source>
        <dbReference type="ARBA" id="ARBA00048596"/>
    </source>
</evidence>
<evidence type="ECO:0000256" key="6">
    <source>
        <dbReference type="ARBA" id="ARBA00022777"/>
    </source>
</evidence>
<dbReference type="Gene3D" id="3.30.420.40">
    <property type="match status" value="2"/>
</dbReference>
<dbReference type="GO" id="GO:0008776">
    <property type="term" value="F:acetate kinase activity"/>
    <property type="evidence" value="ECO:0007669"/>
    <property type="project" value="TreeGrafter"/>
</dbReference>
<protein>
    <recommendedName>
        <fullName evidence="9">Probable butyrate kinase</fullName>
        <shortName evidence="9">BK</shortName>
        <ecNumber evidence="9">2.7.2.7</ecNumber>
    </recommendedName>
    <alternativeName>
        <fullName evidence="9">Branched-chain carboxylic acid kinase</fullName>
    </alternativeName>
</protein>
<name>A0A3G1KPA2_FORW1</name>
<evidence type="ECO:0000256" key="9">
    <source>
        <dbReference type="HAMAP-Rule" id="MF_00542"/>
    </source>
</evidence>
<accession>A0A3G1KPA2</accession>
<reference evidence="11 12" key="1">
    <citation type="submission" date="2016-10" db="EMBL/GenBank/DDBJ databases">
        <title>Complete Genome Sequence of Peptococcaceae strain DCMF.</title>
        <authorList>
            <person name="Edwards R.J."/>
            <person name="Holland S.I."/>
            <person name="Deshpande N.P."/>
            <person name="Wong Y.K."/>
            <person name="Ertan H."/>
            <person name="Manefield M."/>
            <person name="Russell T.L."/>
            <person name="Lee M.J."/>
        </authorList>
    </citation>
    <scope>NUCLEOTIDE SEQUENCE [LARGE SCALE GENOMIC DNA]</scope>
    <source>
        <strain evidence="11 12">DCMF</strain>
    </source>
</reference>
<keyword evidence="3 9" id="KW-0963">Cytoplasm</keyword>
<evidence type="ECO:0000313" key="12">
    <source>
        <dbReference type="Proteomes" id="UP000323521"/>
    </source>
</evidence>
<keyword evidence="6 9" id="KW-0418">Kinase</keyword>
<organism evidence="11 12">
    <name type="scientific">Formimonas warabiya</name>
    <dbReference type="NCBI Taxonomy" id="1761012"/>
    <lineage>
        <taxon>Bacteria</taxon>
        <taxon>Bacillati</taxon>
        <taxon>Bacillota</taxon>
        <taxon>Clostridia</taxon>
        <taxon>Eubacteriales</taxon>
        <taxon>Peptococcaceae</taxon>
        <taxon>Candidatus Formimonas</taxon>
    </lineage>
</organism>
<dbReference type="PIRSF" id="PIRSF036458">
    <property type="entry name" value="Butyrate_kin"/>
    <property type="match status" value="1"/>
</dbReference>
<dbReference type="RefSeq" id="WP_148133472.1">
    <property type="nucleotide sequence ID" value="NZ_CP017634.1"/>
</dbReference>
<evidence type="ECO:0000256" key="3">
    <source>
        <dbReference type="ARBA" id="ARBA00022490"/>
    </source>
</evidence>
<dbReference type="KEGG" id="fwa:DCMF_05360"/>
<dbReference type="InterPro" id="IPR023865">
    <property type="entry name" value="Aliphatic_acid_kinase_CS"/>
</dbReference>
<dbReference type="InterPro" id="IPR043129">
    <property type="entry name" value="ATPase_NBD"/>
</dbReference>
<dbReference type="GO" id="GO:0006083">
    <property type="term" value="P:acetate metabolic process"/>
    <property type="evidence" value="ECO:0007669"/>
    <property type="project" value="TreeGrafter"/>
</dbReference>